<proteinExistence type="predicted"/>
<reference evidence="2" key="1">
    <citation type="submission" date="2019-08" db="EMBL/GenBank/DDBJ databases">
        <authorList>
            <person name="Kucharzyk K."/>
            <person name="Murdoch R.W."/>
            <person name="Higgins S."/>
            <person name="Loffler F."/>
        </authorList>
    </citation>
    <scope>NUCLEOTIDE SEQUENCE</scope>
</reference>
<evidence type="ECO:0000259" key="1">
    <source>
        <dbReference type="PROSITE" id="PS51832"/>
    </source>
</evidence>
<dbReference type="PROSITE" id="PS51832">
    <property type="entry name" value="HD_GYP"/>
    <property type="match status" value="1"/>
</dbReference>
<dbReference type="GO" id="GO:0009214">
    <property type="term" value="P:cyclic nucleotide catabolic process"/>
    <property type="evidence" value="ECO:0007669"/>
    <property type="project" value="TreeGrafter"/>
</dbReference>
<dbReference type="PANTHER" id="PTHR43155">
    <property type="entry name" value="CYCLIC DI-GMP PHOSPHODIESTERASE PA4108-RELATED"/>
    <property type="match status" value="1"/>
</dbReference>
<dbReference type="AlphaFoldDB" id="A0A645J674"/>
<dbReference type="SUPFAM" id="SSF109604">
    <property type="entry name" value="HD-domain/PDEase-like"/>
    <property type="match status" value="1"/>
</dbReference>
<dbReference type="Gene3D" id="1.10.3210.10">
    <property type="entry name" value="Hypothetical protein af1432"/>
    <property type="match status" value="1"/>
</dbReference>
<dbReference type="CDD" id="cd00077">
    <property type="entry name" value="HDc"/>
    <property type="match status" value="1"/>
</dbReference>
<accession>A0A645J674</accession>
<dbReference type="EMBL" id="VSSQ01131596">
    <property type="protein sequence ID" value="MPN58640.1"/>
    <property type="molecule type" value="Genomic_DNA"/>
</dbReference>
<feature type="domain" description="HD-GYP" evidence="1">
    <location>
        <begin position="1"/>
        <end position="145"/>
    </location>
</feature>
<dbReference type="InterPro" id="IPR003607">
    <property type="entry name" value="HD/PDEase_dom"/>
</dbReference>
<evidence type="ECO:0000313" key="2">
    <source>
        <dbReference type="EMBL" id="MPN58640.1"/>
    </source>
</evidence>
<protein>
    <submittedName>
        <fullName evidence="2">Cyclic di-GMP phosphodiesterase response regulator RpfG</fullName>
        <ecNumber evidence="2">3.1.4.-</ecNumber>
    </submittedName>
</protein>
<name>A0A645J674_9ZZZZ</name>
<sequence>MDALAVPSLFHDVGKVFIPDEVLNKPGKLTPEEFEYIKRHPTDSRRLLEGKFGKDIAFIAECHHERMDGTGYPNGLKGDQIPPESRIIAVADCFHAMTSDRSYKKAKTFIEAVEEMAGLLDKYDEKVVDALRKLVQDGIINANDP</sequence>
<dbReference type="EC" id="3.1.4.-" evidence="2"/>
<comment type="caution">
    <text evidence="2">The sequence shown here is derived from an EMBL/GenBank/DDBJ whole genome shotgun (WGS) entry which is preliminary data.</text>
</comment>
<gene>
    <name evidence="2" type="primary">rpfG_21</name>
    <name evidence="2" type="ORF">SDC9_206348</name>
</gene>
<dbReference type="GO" id="GO:0004112">
    <property type="term" value="F:cyclic-nucleotide phosphodiesterase activity"/>
    <property type="evidence" value="ECO:0007669"/>
    <property type="project" value="TreeGrafter"/>
</dbReference>
<dbReference type="Pfam" id="PF13487">
    <property type="entry name" value="HD_5"/>
    <property type="match status" value="1"/>
</dbReference>
<dbReference type="InterPro" id="IPR037522">
    <property type="entry name" value="HD_GYP_dom"/>
</dbReference>
<organism evidence="2">
    <name type="scientific">bioreactor metagenome</name>
    <dbReference type="NCBI Taxonomy" id="1076179"/>
    <lineage>
        <taxon>unclassified sequences</taxon>
        <taxon>metagenomes</taxon>
        <taxon>ecological metagenomes</taxon>
    </lineage>
</organism>
<dbReference type="PANTHER" id="PTHR43155:SF1">
    <property type="entry name" value="3'3'-CGAMP-SPECIFIC PHOSPHODIESTERASE 1"/>
    <property type="match status" value="1"/>
</dbReference>
<keyword evidence="2" id="KW-0378">Hydrolase</keyword>